<keyword evidence="4" id="KW-0067">ATP-binding</keyword>
<gene>
    <name evidence="7" type="ORF">CA260_09405</name>
</gene>
<evidence type="ECO:0000256" key="2">
    <source>
        <dbReference type="ARBA" id="ARBA00022723"/>
    </source>
</evidence>
<evidence type="ECO:0000313" key="7">
    <source>
        <dbReference type="EMBL" id="RAO78024.1"/>
    </source>
</evidence>
<feature type="domain" description="Glutathionylspermidine synthase pre-ATP-grasp-like" evidence="6">
    <location>
        <begin position="12"/>
        <end position="365"/>
    </location>
</feature>
<keyword evidence="2" id="KW-0479">Metal-binding</keyword>
<dbReference type="Gene3D" id="3.30.1490.330">
    <property type="match status" value="1"/>
</dbReference>
<evidence type="ECO:0000256" key="1">
    <source>
        <dbReference type="ARBA" id="ARBA00022598"/>
    </source>
</evidence>
<keyword evidence="8" id="KW-1185">Reference proteome</keyword>
<evidence type="ECO:0000256" key="5">
    <source>
        <dbReference type="ARBA" id="ARBA00022842"/>
    </source>
</evidence>
<organism evidence="7 8">
    <name type="scientific">Dyella jiangningensis</name>
    <dbReference type="NCBI Taxonomy" id="1379159"/>
    <lineage>
        <taxon>Bacteria</taxon>
        <taxon>Pseudomonadati</taxon>
        <taxon>Pseudomonadota</taxon>
        <taxon>Gammaproteobacteria</taxon>
        <taxon>Lysobacterales</taxon>
        <taxon>Rhodanobacteraceae</taxon>
        <taxon>Dyella</taxon>
    </lineage>
</organism>
<dbReference type="Pfam" id="PF03738">
    <property type="entry name" value="GSP_synth"/>
    <property type="match status" value="1"/>
</dbReference>
<dbReference type="RefSeq" id="WP_111982466.1">
    <property type="nucleotide sequence ID" value="NZ_NFZS01000001.1"/>
</dbReference>
<keyword evidence="3" id="KW-0547">Nucleotide-binding</keyword>
<evidence type="ECO:0000259" key="6">
    <source>
        <dbReference type="Pfam" id="PF03738"/>
    </source>
</evidence>
<dbReference type="SUPFAM" id="SSF56059">
    <property type="entry name" value="Glutathione synthetase ATP-binding domain-like"/>
    <property type="match status" value="1"/>
</dbReference>
<dbReference type="GO" id="GO:0046872">
    <property type="term" value="F:metal ion binding"/>
    <property type="evidence" value="ECO:0007669"/>
    <property type="project" value="UniProtKB-KW"/>
</dbReference>
<dbReference type="OrthoDB" id="9765517at2"/>
<proteinExistence type="predicted"/>
<accession>A0A328PE45</accession>
<protein>
    <submittedName>
        <fullName evidence="7">Glutathionylspermidine synthase</fullName>
    </submittedName>
</protein>
<evidence type="ECO:0000256" key="3">
    <source>
        <dbReference type="ARBA" id="ARBA00022741"/>
    </source>
</evidence>
<name>A0A328PE45_9GAMM</name>
<dbReference type="Proteomes" id="UP000248926">
    <property type="component" value="Unassembled WGS sequence"/>
</dbReference>
<sequence length="368" mass="41850">MRRQACAPRADWQARLEAQGFDFHTIDAQPYWREDICYVFDAREIDEIEAATNELHALCLEAVDRVVRDGRYDDLGLDARAAALVERSWWDREPALYGRMDLVYDGSAPPRLLEYNADTPTALFEASVAQWYWLQDVAPEADQFNAIHEALVERWRILPPSSLVHFAACYESLEDALTTDYLIDTCLQAGHRATALDIEQVGWSGRDFIDMDNLPIDRLFKLYPWEWMLAEPFAMHLQGSRLRWIEPAWKMVLSNKAVLPLLWEFFPGHPNLLPASRRRSDLEGPVVRKPCWGREGAGVIVLPQGEAESATSERCIYQAFSPLPSYEGRHALVGSWVVGDTAVGIGLREDDGLITRNTSCFVPHRFAG</sequence>
<dbReference type="InterPro" id="IPR016185">
    <property type="entry name" value="PreATP-grasp_dom_sf"/>
</dbReference>
<dbReference type="InterPro" id="IPR005494">
    <property type="entry name" value="GSPS_pre-ATP-grasp-like_dom"/>
</dbReference>
<dbReference type="EMBL" id="NFZS01000001">
    <property type="protein sequence ID" value="RAO78024.1"/>
    <property type="molecule type" value="Genomic_DNA"/>
</dbReference>
<dbReference type="AlphaFoldDB" id="A0A328PE45"/>
<evidence type="ECO:0000313" key="8">
    <source>
        <dbReference type="Proteomes" id="UP000248926"/>
    </source>
</evidence>
<keyword evidence="1" id="KW-0436">Ligase</keyword>
<reference evidence="7 8" key="1">
    <citation type="journal article" date="2018" name="Genet. Mol. Biol.">
        <title>The genome sequence of Dyella jiangningensis FCAV SCS01 from a lignocellulose-decomposing microbial consortium metagenome reveals potential for biotechnological applications.</title>
        <authorList>
            <person name="Desiderato J.G."/>
            <person name="Alvarenga D.O."/>
            <person name="Constancio M.T.L."/>
            <person name="Alves L.M.C."/>
            <person name="Varani A.M."/>
        </authorList>
    </citation>
    <scope>NUCLEOTIDE SEQUENCE [LARGE SCALE GENOMIC DNA]</scope>
    <source>
        <strain evidence="7 8">FCAV SCS01</strain>
    </source>
</reference>
<dbReference type="GO" id="GO:0005524">
    <property type="term" value="F:ATP binding"/>
    <property type="evidence" value="ECO:0007669"/>
    <property type="project" value="UniProtKB-KW"/>
</dbReference>
<comment type="caution">
    <text evidence="7">The sequence shown here is derived from an EMBL/GenBank/DDBJ whole genome shotgun (WGS) entry which is preliminary data.</text>
</comment>
<evidence type="ECO:0000256" key="4">
    <source>
        <dbReference type="ARBA" id="ARBA00022840"/>
    </source>
</evidence>
<keyword evidence="5" id="KW-0460">Magnesium</keyword>
<dbReference type="GO" id="GO:0016874">
    <property type="term" value="F:ligase activity"/>
    <property type="evidence" value="ECO:0007669"/>
    <property type="project" value="UniProtKB-KW"/>
</dbReference>
<dbReference type="SUPFAM" id="SSF52440">
    <property type="entry name" value="PreATP-grasp domain"/>
    <property type="match status" value="1"/>
</dbReference>